<dbReference type="eggNOG" id="ENOG50302RH">
    <property type="taxonomic scope" value="Bacteria"/>
</dbReference>
<sequence length="172" mass="17863">MNEPAIPPVQALPGGDAELRLVLHLSWEDIARLGQEAGRLAAQLQRPVSLDEAVSHRLRGRPASAVHATHATHTTHATHAKPAQDRGQQLPAPAPAPAAPLTARSPGEQARQAIEKINGSAQPYQGAAETTGAPPGPAPEAIPSDARGILERPTRPPSSVNGTGDHNQLRGA</sequence>
<accession>D7C039</accession>
<evidence type="ECO:0000313" key="2">
    <source>
        <dbReference type="EMBL" id="ADI12079.1"/>
    </source>
</evidence>
<feature type="compositionally biased region" description="Low complexity" evidence="1">
    <location>
        <begin position="65"/>
        <end position="77"/>
    </location>
</feature>
<evidence type="ECO:0000313" key="3">
    <source>
        <dbReference type="Proteomes" id="UP000000377"/>
    </source>
</evidence>
<feature type="compositionally biased region" description="Polar residues" evidence="1">
    <location>
        <begin position="157"/>
        <end position="166"/>
    </location>
</feature>
<dbReference type="STRING" id="749414.SBI_08961"/>
<evidence type="ECO:0000256" key="1">
    <source>
        <dbReference type="SAM" id="MobiDB-lite"/>
    </source>
</evidence>
<proteinExistence type="predicted"/>
<dbReference type="AlphaFoldDB" id="D7C039"/>
<reference evidence="2 3" key="1">
    <citation type="journal article" date="2010" name="J. Bacteriol.">
        <title>Genome sequence of the milbemycin-producing bacterium Streptomyces bingchenggensis.</title>
        <authorList>
            <person name="Wang X.J."/>
            <person name="Yan Y.J."/>
            <person name="Zhang B."/>
            <person name="An J."/>
            <person name="Wang J.J."/>
            <person name="Tian J."/>
            <person name="Jiang L."/>
            <person name="Chen Y.H."/>
            <person name="Huang S.X."/>
            <person name="Yin M."/>
            <person name="Zhang J."/>
            <person name="Gao A.L."/>
            <person name="Liu C.X."/>
            <person name="Zhu Z.X."/>
            <person name="Xiang W.S."/>
        </authorList>
    </citation>
    <scope>NUCLEOTIDE SEQUENCE [LARGE SCALE GENOMIC DNA]</scope>
    <source>
        <strain evidence="2 3">BCW-1</strain>
    </source>
</reference>
<dbReference type="EMBL" id="CP002047">
    <property type="protein sequence ID" value="ADI12079.1"/>
    <property type="molecule type" value="Genomic_DNA"/>
</dbReference>
<dbReference type="RefSeq" id="WP_014181526.1">
    <property type="nucleotide sequence ID" value="NC_016582.1"/>
</dbReference>
<protein>
    <submittedName>
        <fullName evidence="2">Uncharacterized protein</fullName>
    </submittedName>
</protein>
<feature type="region of interest" description="Disordered" evidence="1">
    <location>
        <begin position="63"/>
        <end position="172"/>
    </location>
</feature>
<dbReference type="Proteomes" id="UP000000377">
    <property type="component" value="Chromosome"/>
</dbReference>
<dbReference type="HOGENOM" id="CLU_137985_0_0_11"/>
<dbReference type="KEGG" id="sbh:SBI_08961"/>
<organism evidence="2 3">
    <name type="scientific">Streptomyces bingchenggensis (strain BCW-1)</name>
    <dbReference type="NCBI Taxonomy" id="749414"/>
    <lineage>
        <taxon>Bacteria</taxon>
        <taxon>Bacillati</taxon>
        <taxon>Actinomycetota</taxon>
        <taxon>Actinomycetes</taxon>
        <taxon>Kitasatosporales</taxon>
        <taxon>Streptomycetaceae</taxon>
        <taxon>Streptomyces</taxon>
    </lineage>
</organism>
<keyword evidence="3" id="KW-1185">Reference proteome</keyword>
<dbReference type="PATRIC" id="fig|749414.3.peg.9230"/>
<name>D7C039_STRBB</name>
<gene>
    <name evidence="2" type="ordered locus">SBI_08961</name>
</gene>